<dbReference type="Gene3D" id="3.30.70.1450">
    <property type="entry name" value="Regulator of K+ conductance, C-terminal domain"/>
    <property type="match status" value="1"/>
</dbReference>
<dbReference type="InterPro" id="IPR036721">
    <property type="entry name" value="RCK_C_sf"/>
</dbReference>
<dbReference type="Pfam" id="PF02254">
    <property type="entry name" value="TrkA_N"/>
    <property type="match status" value="1"/>
</dbReference>
<dbReference type="Gene3D" id="3.40.50.720">
    <property type="entry name" value="NAD(P)-binding Rossmann-like Domain"/>
    <property type="match status" value="1"/>
</dbReference>
<dbReference type="PANTHER" id="PTHR43833">
    <property type="entry name" value="POTASSIUM CHANNEL PROTEIN 2-RELATED-RELATED"/>
    <property type="match status" value="1"/>
</dbReference>
<dbReference type="PANTHER" id="PTHR43833:SF7">
    <property type="entry name" value="KTR SYSTEM POTASSIUM UPTAKE PROTEIN C"/>
    <property type="match status" value="1"/>
</dbReference>
<dbReference type="Pfam" id="PF02080">
    <property type="entry name" value="TrkA_C"/>
    <property type="match status" value="1"/>
</dbReference>
<evidence type="ECO:0000259" key="2">
    <source>
        <dbReference type="PROSITE" id="PS51202"/>
    </source>
</evidence>
<dbReference type="AlphaFoldDB" id="A0A7C4LQ57"/>
<comment type="caution">
    <text evidence="3">The sequence shown here is derived from an EMBL/GenBank/DDBJ whole genome shotgun (WGS) entry which is preliminary data.</text>
</comment>
<name>A0A7C4LQ57_9PLAN</name>
<reference evidence="3" key="1">
    <citation type="journal article" date="2020" name="mSystems">
        <title>Genome- and Community-Level Interaction Insights into Carbon Utilization and Element Cycling Functions of Hydrothermarchaeota in Hydrothermal Sediment.</title>
        <authorList>
            <person name="Zhou Z."/>
            <person name="Liu Y."/>
            <person name="Xu W."/>
            <person name="Pan J."/>
            <person name="Luo Z.H."/>
            <person name="Li M."/>
        </authorList>
    </citation>
    <scope>NUCLEOTIDE SEQUENCE [LARGE SCALE GENOMIC DNA]</scope>
    <source>
        <strain evidence="3">SpSt-508</strain>
    </source>
</reference>
<dbReference type="InterPro" id="IPR036291">
    <property type="entry name" value="NAD(P)-bd_dom_sf"/>
</dbReference>
<protein>
    <submittedName>
        <fullName evidence="3">TrkA family potassium uptake protein</fullName>
    </submittedName>
</protein>
<evidence type="ECO:0000313" key="3">
    <source>
        <dbReference type="EMBL" id="HGT41159.1"/>
    </source>
</evidence>
<dbReference type="InterPro" id="IPR050721">
    <property type="entry name" value="Trk_Ktr_HKT_K-transport"/>
</dbReference>
<dbReference type="GO" id="GO:0006813">
    <property type="term" value="P:potassium ion transport"/>
    <property type="evidence" value="ECO:0007669"/>
    <property type="project" value="InterPro"/>
</dbReference>
<feature type="domain" description="RCK N-terminal" evidence="1">
    <location>
        <begin position="3"/>
        <end position="120"/>
    </location>
</feature>
<dbReference type="SUPFAM" id="SSF116726">
    <property type="entry name" value="TrkA C-terminal domain-like"/>
    <property type="match status" value="1"/>
</dbReference>
<gene>
    <name evidence="3" type="ORF">ENS64_18080</name>
</gene>
<sequence length="226" mass="24864">MAKRKIAVFGLGRFGSRLARELESSQIEVIAVDRNGRLVEEIKDDVSVAVQMDSTNEEAMLAQNIGEADVCVVAIGEGFEATLMTTLIAKKSGARKVIARAQTEIQAEILRRVGADQVILPEHEMARSLARRLAHPSLEDFIQLDEEHGILQIRAPAAFQNRRLADLKLRNEYQVNLIGIRRVVADRNGVARERTIAVPSADEVILAGDTLILVGTQQSLARLPPE</sequence>
<feature type="domain" description="RCK C-terminal" evidence="2">
    <location>
        <begin position="136"/>
        <end position="226"/>
    </location>
</feature>
<dbReference type="InterPro" id="IPR003148">
    <property type="entry name" value="RCK_N"/>
</dbReference>
<dbReference type="GO" id="GO:0008324">
    <property type="term" value="F:monoatomic cation transmembrane transporter activity"/>
    <property type="evidence" value="ECO:0007669"/>
    <property type="project" value="InterPro"/>
</dbReference>
<dbReference type="PROSITE" id="PS51202">
    <property type="entry name" value="RCK_C"/>
    <property type="match status" value="1"/>
</dbReference>
<dbReference type="EMBL" id="DSVQ01000019">
    <property type="protein sequence ID" value="HGT41159.1"/>
    <property type="molecule type" value="Genomic_DNA"/>
</dbReference>
<proteinExistence type="predicted"/>
<evidence type="ECO:0000259" key="1">
    <source>
        <dbReference type="PROSITE" id="PS51201"/>
    </source>
</evidence>
<dbReference type="InterPro" id="IPR006037">
    <property type="entry name" value="RCK_C"/>
</dbReference>
<dbReference type="SUPFAM" id="SSF51735">
    <property type="entry name" value="NAD(P)-binding Rossmann-fold domains"/>
    <property type="match status" value="1"/>
</dbReference>
<dbReference type="PROSITE" id="PS51201">
    <property type="entry name" value="RCK_N"/>
    <property type="match status" value="1"/>
</dbReference>
<organism evidence="3">
    <name type="scientific">Schlesneria paludicola</name>
    <dbReference type="NCBI Taxonomy" id="360056"/>
    <lineage>
        <taxon>Bacteria</taxon>
        <taxon>Pseudomonadati</taxon>
        <taxon>Planctomycetota</taxon>
        <taxon>Planctomycetia</taxon>
        <taxon>Planctomycetales</taxon>
        <taxon>Planctomycetaceae</taxon>
        <taxon>Schlesneria</taxon>
    </lineage>
</organism>
<accession>A0A7C4LQ57</accession>